<dbReference type="STRING" id="3708.A0A078F8U7"/>
<evidence type="ECO:0000256" key="2">
    <source>
        <dbReference type="SAM" id="MobiDB-lite"/>
    </source>
</evidence>
<evidence type="ECO:0000313" key="3">
    <source>
        <dbReference type="EMBL" id="CDY08178.1"/>
    </source>
</evidence>
<dbReference type="AlphaFoldDB" id="A0A078F8U7"/>
<dbReference type="Proteomes" id="UP000028999">
    <property type="component" value="Unassembled WGS sequence"/>
</dbReference>
<dbReference type="Gramene" id="CDY08178">
    <property type="protein sequence ID" value="CDY08178"/>
    <property type="gene ID" value="GSBRNA2T00125479001"/>
</dbReference>
<evidence type="ECO:0000313" key="4">
    <source>
        <dbReference type="Proteomes" id="UP000028999"/>
    </source>
</evidence>
<feature type="region of interest" description="Disordered" evidence="2">
    <location>
        <begin position="18"/>
        <end position="54"/>
    </location>
</feature>
<sequence length="147" mass="16392">MQETIMLLRQQLDSLAERQSTYTQQQNGADESAGRNTHNRNGDELSEIYSGAGTPTSVMSLNRVFAQEETKDIKNGTTLNSQALEIENLKKENMRLIEEKDELGKLNNKLTEEASYAKELASAAAVELQNLAEEVTRLCNENAKLSK</sequence>
<protein>
    <submittedName>
        <fullName evidence="3">BnaA06g15480D protein</fullName>
    </submittedName>
</protein>
<gene>
    <name evidence="3" type="primary">BnaA06g15480D</name>
    <name evidence="3" type="ORF">GSBRNA2T00125479001</name>
</gene>
<feature type="coiled-coil region" evidence="1">
    <location>
        <begin position="79"/>
        <end position="141"/>
    </location>
</feature>
<keyword evidence="4" id="KW-1185">Reference proteome</keyword>
<dbReference type="PaxDb" id="3708-A0A078F8U7"/>
<evidence type="ECO:0000256" key="1">
    <source>
        <dbReference type="SAM" id="Coils"/>
    </source>
</evidence>
<keyword evidence="1" id="KW-0175">Coiled coil</keyword>
<organism evidence="3 4">
    <name type="scientific">Brassica napus</name>
    <name type="common">Rape</name>
    <dbReference type="NCBI Taxonomy" id="3708"/>
    <lineage>
        <taxon>Eukaryota</taxon>
        <taxon>Viridiplantae</taxon>
        <taxon>Streptophyta</taxon>
        <taxon>Embryophyta</taxon>
        <taxon>Tracheophyta</taxon>
        <taxon>Spermatophyta</taxon>
        <taxon>Magnoliopsida</taxon>
        <taxon>eudicotyledons</taxon>
        <taxon>Gunneridae</taxon>
        <taxon>Pentapetalae</taxon>
        <taxon>rosids</taxon>
        <taxon>malvids</taxon>
        <taxon>Brassicales</taxon>
        <taxon>Brassicaceae</taxon>
        <taxon>Brassiceae</taxon>
        <taxon>Brassica</taxon>
    </lineage>
</organism>
<accession>A0A078F8U7</accession>
<reference evidence="3 4" key="1">
    <citation type="journal article" date="2014" name="Science">
        <title>Plant genetics. Early allopolyploid evolution in the post-Neolithic Brassica napus oilseed genome.</title>
        <authorList>
            <person name="Chalhoub B."/>
            <person name="Denoeud F."/>
            <person name="Liu S."/>
            <person name="Parkin I.A."/>
            <person name="Tang H."/>
            <person name="Wang X."/>
            <person name="Chiquet J."/>
            <person name="Belcram H."/>
            <person name="Tong C."/>
            <person name="Samans B."/>
            <person name="Correa M."/>
            <person name="Da Silva C."/>
            <person name="Just J."/>
            <person name="Falentin C."/>
            <person name="Koh C.S."/>
            <person name="Le Clainche I."/>
            <person name="Bernard M."/>
            <person name="Bento P."/>
            <person name="Noel B."/>
            <person name="Labadie K."/>
            <person name="Alberti A."/>
            <person name="Charles M."/>
            <person name="Arnaud D."/>
            <person name="Guo H."/>
            <person name="Daviaud C."/>
            <person name="Alamery S."/>
            <person name="Jabbari K."/>
            <person name="Zhao M."/>
            <person name="Edger P.P."/>
            <person name="Chelaifa H."/>
            <person name="Tack D."/>
            <person name="Lassalle G."/>
            <person name="Mestiri I."/>
            <person name="Schnel N."/>
            <person name="Le Paslier M.C."/>
            <person name="Fan G."/>
            <person name="Renault V."/>
            <person name="Bayer P.E."/>
            <person name="Golicz A.A."/>
            <person name="Manoli S."/>
            <person name="Lee T.H."/>
            <person name="Thi V.H."/>
            <person name="Chalabi S."/>
            <person name="Hu Q."/>
            <person name="Fan C."/>
            <person name="Tollenaere R."/>
            <person name="Lu Y."/>
            <person name="Battail C."/>
            <person name="Shen J."/>
            <person name="Sidebottom C.H."/>
            <person name="Wang X."/>
            <person name="Canaguier A."/>
            <person name="Chauveau A."/>
            <person name="Berard A."/>
            <person name="Deniot G."/>
            <person name="Guan M."/>
            <person name="Liu Z."/>
            <person name="Sun F."/>
            <person name="Lim Y.P."/>
            <person name="Lyons E."/>
            <person name="Town C.D."/>
            <person name="Bancroft I."/>
            <person name="Wang X."/>
            <person name="Meng J."/>
            <person name="Ma J."/>
            <person name="Pires J.C."/>
            <person name="King G.J."/>
            <person name="Brunel D."/>
            <person name="Delourme R."/>
            <person name="Renard M."/>
            <person name="Aury J.M."/>
            <person name="Adams K.L."/>
            <person name="Batley J."/>
            <person name="Snowdon R.J."/>
            <person name="Tost J."/>
            <person name="Edwards D."/>
            <person name="Zhou Y."/>
            <person name="Hua W."/>
            <person name="Sharpe A.G."/>
            <person name="Paterson A.H."/>
            <person name="Guan C."/>
            <person name="Wincker P."/>
        </authorList>
    </citation>
    <scope>NUCLEOTIDE SEQUENCE [LARGE SCALE GENOMIC DNA]</scope>
    <source>
        <strain evidence="4">cv. Darmor-bzh</strain>
    </source>
</reference>
<dbReference type="EMBL" id="LK031983">
    <property type="protein sequence ID" value="CDY08178.1"/>
    <property type="molecule type" value="Genomic_DNA"/>
</dbReference>
<proteinExistence type="predicted"/>
<name>A0A078F8U7_BRANA</name>
<feature type="compositionally biased region" description="Polar residues" evidence="2">
    <location>
        <begin position="18"/>
        <end position="29"/>
    </location>
</feature>